<keyword evidence="4" id="KW-1185">Reference proteome</keyword>
<dbReference type="SUPFAM" id="SSF160719">
    <property type="entry name" value="gpW/gp25-like"/>
    <property type="match status" value="1"/>
</dbReference>
<dbReference type="STRING" id="69960.SAMN05421720_113107"/>
<dbReference type="PANTHER" id="PTHR38595:SF2">
    <property type="entry name" value="TYPE VI SECRETION SYSTEM BASEPLATE SUBUNIT TSSE"/>
    <property type="match status" value="1"/>
</dbReference>
<proteinExistence type="predicted"/>
<dbReference type="Pfam" id="PF04965">
    <property type="entry name" value="GPW_gp25"/>
    <property type="match status" value="1"/>
</dbReference>
<name>A0A1G7G6E6_9PROT</name>
<feature type="region of interest" description="Disordered" evidence="1">
    <location>
        <begin position="1"/>
        <end position="30"/>
    </location>
</feature>
<dbReference type="EMBL" id="FNAP01000013">
    <property type="protein sequence ID" value="SDE83677.1"/>
    <property type="molecule type" value="Genomic_DNA"/>
</dbReference>
<dbReference type="InterPro" id="IPR007048">
    <property type="entry name" value="IraD/Gp25-like"/>
</dbReference>
<accession>A0A1G7G6E6</accession>
<dbReference type="OrthoDB" id="119583at2"/>
<dbReference type="InterPro" id="IPR017737">
    <property type="entry name" value="TssE1-like"/>
</dbReference>
<feature type="domain" description="IraD/Gp25-like" evidence="2">
    <location>
        <begin position="39"/>
        <end position="139"/>
    </location>
</feature>
<gene>
    <name evidence="3" type="ORF">SAMN05421720_113107</name>
</gene>
<dbReference type="NCBIfam" id="TIGR03357">
    <property type="entry name" value="VI_zyme"/>
    <property type="match status" value="1"/>
</dbReference>
<evidence type="ECO:0000256" key="1">
    <source>
        <dbReference type="SAM" id="MobiDB-lite"/>
    </source>
</evidence>
<reference evidence="3 4" key="1">
    <citation type="submission" date="2016-10" db="EMBL/GenBank/DDBJ databases">
        <authorList>
            <person name="de Groot N.N."/>
        </authorList>
    </citation>
    <scope>NUCLEOTIDE SEQUENCE [LARGE SCALE GENOMIC DNA]</scope>
    <source>
        <strain evidence="3 4">ATCC 700224</strain>
    </source>
</reference>
<protein>
    <submittedName>
        <fullName evidence="3">Type VI secretion system protein ImpF</fullName>
    </submittedName>
</protein>
<dbReference type="PANTHER" id="PTHR38595">
    <property type="entry name" value="CYTOPLASMIC PROTEIN-RELATED"/>
    <property type="match status" value="1"/>
</dbReference>
<dbReference type="RefSeq" id="WP_092787594.1">
    <property type="nucleotide sequence ID" value="NZ_FNAP01000013.1"/>
</dbReference>
<evidence type="ECO:0000313" key="3">
    <source>
        <dbReference type="EMBL" id="SDE83677.1"/>
    </source>
</evidence>
<dbReference type="InterPro" id="IPR053176">
    <property type="entry name" value="T6SS_TssE1-like"/>
</dbReference>
<evidence type="ECO:0000259" key="2">
    <source>
        <dbReference type="Pfam" id="PF04965"/>
    </source>
</evidence>
<dbReference type="AlphaFoldDB" id="A0A1G7G6E6"/>
<sequence>MAYGALKQPPLPSVLDRLHDDDDDMLDGRSTSVSRHLEALRRSVRRDLEMLLNTRHRCLSPPPDLDELRQSVVNYGIPDFTGEDMAAEEHREALRKAVEETVRRYEPRFIQVSVSLADEGEPLDRSLCFRIEALMRAYPSPEPVIFDSVLDPVTRGLEVRNADHG</sequence>
<organism evidence="3 4">
    <name type="scientific">Rhodospira trueperi</name>
    <dbReference type="NCBI Taxonomy" id="69960"/>
    <lineage>
        <taxon>Bacteria</taxon>
        <taxon>Pseudomonadati</taxon>
        <taxon>Pseudomonadota</taxon>
        <taxon>Alphaproteobacteria</taxon>
        <taxon>Rhodospirillales</taxon>
        <taxon>Rhodospirillaceae</taxon>
        <taxon>Rhodospira</taxon>
    </lineage>
</organism>
<evidence type="ECO:0000313" key="4">
    <source>
        <dbReference type="Proteomes" id="UP000199412"/>
    </source>
</evidence>
<dbReference type="Proteomes" id="UP000199412">
    <property type="component" value="Unassembled WGS sequence"/>
</dbReference>
<dbReference type="Gene3D" id="3.10.450.40">
    <property type="match status" value="1"/>
</dbReference>